<comment type="caution">
    <text evidence="13">The sequence shown here is derived from an EMBL/GenBank/DDBJ whole genome shotgun (WGS) entry which is preliminary data.</text>
</comment>
<evidence type="ECO:0000256" key="5">
    <source>
        <dbReference type="ARBA" id="ARBA00022692"/>
    </source>
</evidence>
<keyword evidence="6 12" id="KW-1133">Transmembrane helix</keyword>
<keyword evidence="14" id="KW-1185">Reference proteome</keyword>
<evidence type="ECO:0000256" key="6">
    <source>
        <dbReference type="ARBA" id="ARBA00022989"/>
    </source>
</evidence>
<comment type="subcellular location">
    <subcellularLocation>
        <location evidence="1">Membrane</location>
        <topology evidence="1">Multi-pass membrane protein</topology>
    </subcellularLocation>
</comment>
<evidence type="ECO:0000256" key="12">
    <source>
        <dbReference type="SAM" id="Phobius"/>
    </source>
</evidence>
<keyword evidence="3" id="KW-0444">Lipid biosynthesis</keyword>
<evidence type="ECO:0000256" key="1">
    <source>
        <dbReference type="ARBA" id="ARBA00004141"/>
    </source>
</evidence>
<evidence type="ECO:0000256" key="4">
    <source>
        <dbReference type="ARBA" id="ARBA00022679"/>
    </source>
</evidence>
<keyword evidence="8 12" id="KW-0472">Membrane</keyword>
<proteinExistence type="inferred from homology"/>
<dbReference type="AlphaFoldDB" id="A0A2A6RGR2"/>
<keyword evidence="5 12" id="KW-0812">Transmembrane</keyword>
<name>A0A2A6RGR2_9CHLR</name>
<evidence type="ECO:0000256" key="2">
    <source>
        <dbReference type="ARBA" id="ARBA00010441"/>
    </source>
</evidence>
<keyword evidence="4 11" id="KW-0808">Transferase</keyword>
<evidence type="ECO:0000256" key="9">
    <source>
        <dbReference type="ARBA" id="ARBA00023209"/>
    </source>
</evidence>
<comment type="similarity">
    <text evidence="2 11">Belongs to the CDP-alcohol phosphatidyltransferase class-I family.</text>
</comment>
<evidence type="ECO:0000313" key="13">
    <source>
        <dbReference type="EMBL" id="PDW02076.1"/>
    </source>
</evidence>
<organism evidence="13 14">
    <name type="scientific">Candidatus Viridilinea mediisalina</name>
    <dbReference type="NCBI Taxonomy" id="2024553"/>
    <lineage>
        <taxon>Bacteria</taxon>
        <taxon>Bacillati</taxon>
        <taxon>Chloroflexota</taxon>
        <taxon>Chloroflexia</taxon>
        <taxon>Chloroflexales</taxon>
        <taxon>Chloroflexineae</taxon>
        <taxon>Oscillochloridaceae</taxon>
        <taxon>Candidatus Viridilinea</taxon>
    </lineage>
</organism>
<dbReference type="GO" id="GO:0046474">
    <property type="term" value="P:glycerophospholipid biosynthetic process"/>
    <property type="evidence" value="ECO:0007669"/>
    <property type="project" value="TreeGrafter"/>
</dbReference>
<dbReference type="OrthoDB" id="9796672at2"/>
<gene>
    <name evidence="13" type="ORF">CJ255_15825</name>
</gene>
<protein>
    <submittedName>
        <fullName evidence="13">CDP-alcohol phosphatidyltransferase</fullName>
    </submittedName>
</protein>
<dbReference type="InterPro" id="IPR048254">
    <property type="entry name" value="CDP_ALCOHOL_P_TRANSF_CS"/>
</dbReference>
<evidence type="ECO:0000256" key="7">
    <source>
        <dbReference type="ARBA" id="ARBA00023098"/>
    </source>
</evidence>
<dbReference type="InterPro" id="IPR050324">
    <property type="entry name" value="CDP-alcohol_PTase-I"/>
</dbReference>
<accession>A0A2A6RGR2</accession>
<evidence type="ECO:0000256" key="11">
    <source>
        <dbReference type="RuleBase" id="RU003750"/>
    </source>
</evidence>
<dbReference type="InterPro" id="IPR043130">
    <property type="entry name" value="CDP-OH_PTrfase_TM_dom"/>
</dbReference>
<feature type="transmembrane region" description="Helical" evidence="12">
    <location>
        <begin position="154"/>
        <end position="174"/>
    </location>
</feature>
<dbReference type="GO" id="GO:0016020">
    <property type="term" value="C:membrane"/>
    <property type="evidence" value="ECO:0007669"/>
    <property type="project" value="UniProtKB-SubCell"/>
</dbReference>
<dbReference type="Gene3D" id="1.20.120.1760">
    <property type="match status" value="1"/>
</dbReference>
<keyword evidence="9" id="KW-0594">Phospholipid biosynthesis</keyword>
<dbReference type="EMBL" id="NQWI01000089">
    <property type="protein sequence ID" value="PDW02076.1"/>
    <property type="molecule type" value="Genomic_DNA"/>
</dbReference>
<evidence type="ECO:0000256" key="10">
    <source>
        <dbReference type="ARBA" id="ARBA00023264"/>
    </source>
</evidence>
<dbReference type="PANTHER" id="PTHR14269:SF62">
    <property type="entry name" value="CDP-DIACYLGLYCEROL--GLYCEROL-3-PHOSPHATE 3-PHOSPHATIDYLTRANSFERASE 1, CHLOROPLASTIC"/>
    <property type="match status" value="1"/>
</dbReference>
<keyword evidence="7" id="KW-0443">Lipid metabolism</keyword>
<reference evidence="14" key="1">
    <citation type="submission" date="2017-08" db="EMBL/GenBank/DDBJ databases">
        <authorList>
            <person name="Grouzdev D.S."/>
            <person name="Gaisin V.A."/>
            <person name="Rysina M.S."/>
            <person name="Gorlenko V.M."/>
        </authorList>
    </citation>
    <scope>NUCLEOTIDE SEQUENCE [LARGE SCALE GENOMIC DNA]</scope>
    <source>
        <strain evidence="14">Kir15-3F</strain>
    </source>
</reference>
<dbReference type="RefSeq" id="WP_097645070.1">
    <property type="nucleotide sequence ID" value="NZ_NQWI01000089.1"/>
</dbReference>
<dbReference type="PIRSF" id="PIRSF000847">
    <property type="entry name" value="Phos_ph_gly_syn"/>
    <property type="match status" value="1"/>
</dbReference>
<dbReference type="Proteomes" id="UP000220527">
    <property type="component" value="Unassembled WGS sequence"/>
</dbReference>
<feature type="transmembrane region" description="Helical" evidence="12">
    <location>
        <begin position="131"/>
        <end position="148"/>
    </location>
</feature>
<sequence length="185" mass="20380">MRLRDLVKMHELRYPSNILSMSRLTLVPITLILLRQPERRRAAMICLALTMLTDAIDGPLARARGEVSQLGEVLDPIADKLLLDGAAVILSQTRGFPWWATGLLIFRDISILLAAIVVIKRRDQVTAAASAGKLTTVLLTAAALLYAADGPRSGYPVLLAAMVPFSISFVQYGYRFIQLIRQPPE</sequence>
<dbReference type="Pfam" id="PF01066">
    <property type="entry name" value="CDP-OH_P_transf"/>
    <property type="match status" value="1"/>
</dbReference>
<evidence type="ECO:0000256" key="3">
    <source>
        <dbReference type="ARBA" id="ARBA00022516"/>
    </source>
</evidence>
<dbReference type="PROSITE" id="PS00379">
    <property type="entry name" value="CDP_ALCOHOL_P_TRANSF"/>
    <property type="match status" value="1"/>
</dbReference>
<feature type="transmembrane region" description="Helical" evidence="12">
    <location>
        <begin position="98"/>
        <end position="119"/>
    </location>
</feature>
<evidence type="ECO:0000256" key="8">
    <source>
        <dbReference type="ARBA" id="ARBA00023136"/>
    </source>
</evidence>
<evidence type="ECO:0000313" key="14">
    <source>
        <dbReference type="Proteomes" id="UP000220527"/>
    </source>
</evidence>
<dbReference type="InterPro" id="IPR000462">
    <property type="entry name" value="CDP-OH_P_trans"/>
</dbReference>
<dbReference type="InterPro" id="IPR004570">
    <property type="entry name" value="Phosphatidylglycerol_P_synth"/>
</dbReference>
<keyword evidence="10" id="KW-1208">Phospholipid metabolism</keyword>
<dbReference type="PANTHER" id="PTHR14269">
    <property type="entry name" value="CDP-DIACYLGLYCEROL--GLYCEROL-3-PHOSPHATE 3-PHOSPHATIDYLTRANSFERASE-RELATED"/>
    <property type="match status" value="1"/>
</dbReference>
<dbReference type="GO" id="GO:0008444">
    <property type="term" value="F:CDP-diacylglycerol-glycerol-3-phosphate 3-phosphatidyltransferase activity"/>
    <property type="evidence" value="ECO:0007669"/>
    <property type="project" value="InterPro"/>
</dbReference>